<evidence type="ECO:0000256" key="6">
    <source>
        <dbReference type="PROSITE-ProRule" id="PRU00239"/>
    </source>
</evidence>
<dbReference type="Pfam" id="PF01067">
    <property type="entry name" value="Calpain_III"/>
    <property type="match status" value="1"/>
</dbReference>
<dbReference type="GO" id="GO:0008234">
    <property type="term" value="F:cysteine-type peptidase activity"/>
    <property type="evidence" value="ECO:0007669"/>
    <property type="project" value="UniProtKB-UniRule"/>
</dbReference>
<feature type="active site" evidence="6">
    <location>
        <position position="391"/>
    </location>
</feature>
<dbReference type="InterPro" id="IPR036181">
    <property type="entry name" value="MIT_dom_sf"/>
</dbReference>
<dbReference type="Pfam" id="PF00648">
    <property type="entry name" value="Peptidase_C2"/>
    <property type="match status" value="2"/>
</dbReference>
<dbReference type="InterPro" id="IPR038765">
    <property type="entry name" value="Papain-like_cys_pep_sf"/>
</dbReference>
<dbReference type="SMART" id="SM00745">
    <property type="entry name" value="MIT"/>
    <property type="match status" value="1"/>
</dbReference>
<keyword evidence="4 6" id="KW-0788">Thiol protease</keyword>
<evidence type="ECO:0000256" key="4">
    <source>
        <dbReference type="ARBA" id="ARBA00022807"/>
    </source>
</evidence>
<dbReference type="InterPro" id="IPR001300">
    <property type="entry name" value="Peptidase_C2_calpain_cat"/>
</dbReference>
<accession>A0ABD2N3L2</accession>
<evidence type="ECO:0000256" key="5">
    <source>
        <dbReference type="PIRSR" id="PIRSR622684-1"/>
    </source>
</evidence>
<dbReference type="InterPro" id="IPR051297">
    <property type="entry name" value="PalB/RIM13"/>
</dbReference>
<dbReference type="GO" id="GO:0006508">
    <property type="term" value="P:proteolysis"/>
    <property type="evidence" value="ECO:0007669"/>
    <property type="project" value="UniProtKB-KW"/>
</dbReference>
<dbReference type="Gene3D" id="2.60.120.380">
    <property type="match status" value="2"/>
</dbReference>
<dbReference type="PROSITE" id="PS50203">
    <property type="entry name" value="CALPAIN_CAT"/>
    <property type="match status" value="1"/>
</dbReference>
<feature type="active site" evidence="6">
    <location>
        <position position="411"/>
    </location>
</feature>
<protein>
    <recommendedName>
        <fullName evidence="7">Calpain catalytic domain-containing protein</fullName>
    </recommendedName>
</protein>
<dbReference type="InterPro" id="IPR022684">
    <property type="entry name" value="Calpain_cysteine_protease"/>
</dbReference>
<dbReference type="PANTHER" id="PTHR46143:SF1">
    <property type="entry name" value="CALPAIN-7"/>
    <property type="match status" value="1"/>
</dbReference>
<dbReference type="Gene3D" id="1.20.58.80">
    <property type="entry name" value="Phosphotransferase system, lactose/cellobiose-type IIA subunit"/>
    <property type="match status" value="1"/>
</dbReference>
<dbReference type="SUPFAM" id="SSF116846">
    <property type="entry name" value="MIT domain"/>
    <property type="match status" value="1"/>
</dbReference>
<dbReference type="InterPro" id="IPR022683">
    <property type="entry name" value="Calpain_III"/>
</dbReference>
<proteinExistence type="inferred from homology"/>
<reference evidence="8 9" key="1">
    <citation type="journal article" date="2021" name="BMC Biol.">
        <title>Horizontally acquired antibacterial genes associated with adaptive radiation of ladybird beetles.</title>
        <authorList>
            <person name="Li H.S."/>
            <person name="Tang X.F."/>
            <person name="Huang Y.H."/>
            <person name="Xu Z.Y."/>
            <person name="Chen M.L."/>
            <person name="Du X.Y."/>
            <person name="Qiu B.Y."/>
            <person name="Chen P.T."/>
            <person name="Zhang W."/>
            <person name="Slipinski A."/>
            <person name="Escalona H.E."/>
            <person name="Waterhouse R.M."/>
            <person name="Zwick A."/>
            <person name="Pang H."/>
        </authorList>
    </citation>
    <scope>NUCLEOTIDE SEQUENCE [LARGE SCALE GENOMIC DNA]</scope>
    <source>
        <strain evidence="8">SYSU2018</strain>
    </source>
</reference>
<dbReference type="CDD" id="cd00044">
    <property type="entry name" value="CysPc"/>
    <property type="match status" value="1"/>
</dbReference>
<dbReference type="SUPFAM" id="SSF49758">
    <property type="entry name" value="Calpain large subunit, middle domain (domain III)"/>
    <property type="match status" value="2"/>
</dbReference>
<dbReference type="Proteomes" id="UP001516400">
    <property type="component" value="Unassembled WGS sequence"/>
</dbReference>
<dbReference type="SMART" id="SM00720">
    <property type="entry name" value="calpain_III"/>
    <property type="match status" value="1"/>
</dbReference>
<dbReference type="PANTHER" id="PTHR46143">
    <property type="entry name" value="CALPAIN-7"/>
    <property type="match status" value="1"/>
</dbReference>
<feature type="domain" description="Calpain catalytic" evidence="7">
    <location>
        <begin position="209"/>
        <end position="473"/>
    </location>
</feature>
<dbReference type="InterPro" id="IPR022682">
    <property type="entry name" value="Calpain_domain_III"/>
</dbReference>
<comment type="similarity">
    <text evidence="1">Belongs to the peptidase C2 family.</text>
</comment>
<keyword evidence="3 6" id="KW-0378">Hydrolase</keyword>
<evidence type="ECO:0000313" key="9">
    <source>
        <dbReference type="Proteomes" id="UP001516400"/>
    </source>
</evidence>
<dbReference type="InterPro" id="IPR007330">
    <property type="entry name" value="MIT_dom"/>
</dbReference>
<evidence type="ECO:0000256" key="2">
    <source>
        <dbReference type="ARBA" id="ARBA00022670"/>
    </source>
</evidence>
<name>A0ABD2N3L2_9CUCU</name>
<organism evidence="8 9">
    <name type="scientific">Cryptolaemus montrouzieri</name>
    <dbReference type="NCBI Taxonomy" id="559131"/>
    <lineage>
        <taxon>Eukaryota</taxon>
        <taxon>Metazoa</taxon>
        <taxon>Ecdysozoa</taxon>
        <taxon>Arthropoda</taxon>
        <taxon>Hexapoda</taxon>
        <taxon>Insecta</taxon>
        <taxon>Pterygota</taxon>
        <taxon>Neoptera</taxon>
        <taxon>Endopterygota</taxon>
        <taxon>Coleoptera</taxon>
        <taxon>Polyphaga</taxon>
        <taxon>Cucujiformia</taxon>
        <taxon>Coccinelloidea</taxon>
        <taxon>Coccinellidae</taxon>
        <taxon>Scymninae</taxon>
        <taxon>Scymnini</taxon>
        <taxon>Cryptolaemus</taxon>
    </lineage>
</organism>
<feature type="active site" evidence="5 6">
    <location>
        <position position="263"/>
    </location>
</feature>
<evidence type="ECO:0000259" key="7">
    <source>
        <dbReference type="PROSITE" id="PS50203"/>
    </source>
</evidence>
<dbReference type="AlphaFoldDB" id="A0ABD2N3L2"/>
<dbReference type="EMBL" id="JABFTP020000062">
    <property type="protein sequence ID" value="KAL3272899.1"/>
    <property type="molecule type" value="Genomic_DNA"/>
</dbReference>
<dbReference type="SMART" id="SM00230">
    <property type="entry name" value="CysPc"/>
    <property type="match status" value="1"/>
</dbReference>
<sequence>MPIYTDSVVGGRLRLLNQAAALSSPDKGSTLKEKSIEYKRRAEELSETKLADSSLVQNEDESKLKVKRGYFLLQQAIDEDESGDREDAIELYTKAIEYITKNPDLMHSDLKDLALRALERAENLKGIKKAATTPSPVESKNDITTFQNPANNFSRRQNLHRGMSAHLQVTGNDSYTEEEKKVLLHTSRINKHDYVPFMNIDLSERFQYSIPFSDKDGYLALSPKQKREFATWIRPSDICPEPCIVHGDAPNYLNIKQTIVSDCSFIASLAVSALYEARFGRKLVTSIIYPQSKDKKPLYNPFGKYMVKLHINGIARKVIIDDYFPTSKYGQLLCSYSSNKNEFWISILEKAYMKVMGGYDFPGSNSVSMNNCSYRELSDNVAERSGLVATHAYAVMDVRTVNGVRLLKLKNPWSHLRWRGNYSELDTVHWTAELQSLLRYDPSSAAQFDNGVFWIDYDSLCAFFDVFYMNWNPELFKYTYCIHSSWNAGLGPAKDLYTVSSNPQFSLDVSTSSTSAAVWILLTRHITDIDDFRENKEYITVFVYQNNGRKVYYPYDPPPYIDGIKINSPHYLCKIILQATSPRKYTIVISQYEKSQTIYYTLRAYSTCPFSLKKIEDPYRYEKQITGEWKGFSAGGCPNHPETYKNNPKFKLALTSNSNDNQILIELKGPKQYQIGVEAIISRINDHETVTAPFKSKSSGPYRSGYVILELENIPAGTLIIIPSTFLPSQEGPFIISAKSSSPIELTPL</sequence>
<keyword evidence="9" id="KW-1185">Reference proteome</keyword>
<dbReference type="InterPro" id="IPR036213">
    <property type="entry name" value="Calpain_III_sf"/>
</dbReference>
<evidence type="ECO:0000313" key="8">
    <source>
        <dbReference type="EMBL" id="KAL3272899.1"/>
    </source>
</evidence>
<dbReference type="Gene3D" id="3.90.70.10">
    <property type="entry name" value="Cysteine proteinases"/>
    <property type="match status" value="1"/>
</dbReference>
<dbReference type="SUPFAM" id="SSF54001">
    <property type="entry name" value="Cysteine proteinases"/>
    <property type="match status" value="1"/>
</dbReference>
<comment type="caution">
    <text evidence="8">The sequence shown here is derived from an EMBL/GenBank/DDBJ whole genome shotgun (WGS) entry which is preliminary data.</text>
</comment>
<gene>
    <name evidence="8" type="ORF">HHI36_014359</name>
</gene>
<keyword evidence="2 6" id="KW-0645">Protease</keyword>
<dbReference type="PRINTS" id="PR00704">
    <property type="entry name" value="CALPAIN"/>
</dbReference>
<evidence type="ECO:0000256" key="1">
    <source>
        <dbReference type="ARBA" id="ARBA00007623"/>
    </source>
</evidence>
<evidence type="ECO:0000256" key="3">
    <source>
        <dbReference type="ARBA" id="ARBA00022801"/>
    </source>
</evidence>